<dbReference type="AlphaFoldDB" id="A0A226EKJ9"/>
<comment type="caution">
    <text evidence="2">The sequence shown here is derived from an EMBL/GenBank/DDBJ whole genome shotgun (WGS) entry which is preliminary data.</text>
</comment>
<feature type="chain" id="PRO_5013279769" evidence="1">
    <location>
        <begin position="25"/>
        <end position="110"/>
    </location>
</feature>
<evidence type="ECO:0000256" key="1">
    <source>
        <dbReference type="SAM" id="SignalP"/>
    </source>
</evidence>
<name>A0A226EKJ9_FOLCA</name>
<reference evidence="2 3" key="1">
    <citation type="submission" date="2015-12" db="EMBL/GenBank/DDBJ databases">
        <title>The genome of Folsomia candida.</title>
        <authorList>
            <person name="Faddeeva A."/>
            <person name="Derks M.F."/>
            <person name="Anvar Y."/>
            <person name="Smit S."/>
            <person name="Van Straalen N."/>
            <person name="Roelofs D."/>
        </authorList>
    </citation>
    <scope>NUCLEOTIDE SEQUENCE [LARGE SCALE GENOMIC DNA]</scope>
    <source>
        <strain evidence="2 3">VU population</strain>
        <tissue evidence="2">Whole body</tissue>
    </source>
</reference>
<evidence type="ECO:0000313" key="3">
    <source>
        <dbReference type="Proteomes" id="UP000198287"/>
    </source>
</evidence>
<protein>
    <submittedName>
        <fullName evidence="2">Uncharacterized protein</fullName>
    </submittedName>
</protein>
<keyword evidence="3" id="KW-1185">Reference proteome</keyword>
<evidence type="ECO:0000313" key="2">
    <source>
        <dbReference type="EMBL" id="OXA57106.1"/>
    </source>
</evidence>
<gene>
    <name evidence="2" type="ORF">Fcan01_07067</name>
</gene>
<dbReference type="EMBL" id="LNIX01000003">
    <property type="protein sequence ID" value="OXA57106.1"/>
    <property type="molecule type" value="Genomic_DNA"/>
</dbReference>
<feature type="signal peptide" evidence="1">
    <location>
        <begin position="1"/>
        <end position="24"/>
    </location>
</feature>
<accession>A0A226EKJ9</accession>
<organism evidence="2 3">
    <name type="scientific">Folsomia candida</name>
    <name type="common">Springtail</name>
    <dbReference type="NCBI Taxonomy" id="158441"/>
    <lineage>
        <taxon>Eukaryota</taxon>
        <taxon>Metazoa</taxon>
        <taxon>Ecdysozoa</taxon>
        <taxon>Arthropoda</taxon>
        <taxon>Hexapoda</taxon>
        <taxon>Collembola</taxon>
        <taxon>Entomobryomorpha</taxon>
        <taxon>Isotomoidea</taxon>
        <taxon>Isotomidae</taxon>
        <taxon>Proisotominae</taxon>
        <taxon>Folsomia</taxon>
    </lineage>
</organism>
<dbReference type="Proteomes" id="UP000198287">
    <property type="component" value="Unassembled WGS sequence"/>
</dbReference>
<keyword evidence="1" id="KW-0732">Signal</keyword>
<sequence length="110" mass="11849">MKNFLVTKIICLLVLLITLALGHAAGEADVETTEGVRPTPLPSIPTRIRDSFLNGIRTVGTAIRYVPATLTDFFKNVSKVSADSLRRNTSVVLISDPTTLAQPATTPTKE</sequence>
<proteinExistence type="predicted"/>